<name>A0ABM6QI80_9PSED</name>
<organism evidence="2 3">
    <name type="scientific">Pseudomonas glycinae</name>
    <dbReference type="NCBI Taxonomy" id="1785145"/>
    <lineage>
        <taxon>Bacteria</taxon>
        <taxon>Pseudomonadati</taxon>
        <taxon>Pseudomonadota</taxon>
        <taxon>Gammaproteobacteria</taxon>
        <taxon>Pseudomonadales</taxon>
        <taxon>Pseudomonadaceae</taxon>
        <taxon>Pseudomonas</taxon>
    </lineage>
</organism>
<gene>
    <name evidence="2" type="ORF">AWU82_29890</name>
</gene>
<sequence>MSGRIRRAFWRSATDIRRFFDRSHALRGNASMDAPRPSDAERHELHSHAERGNDQKKPQGTLCVPVTRSVTS</sequence>
<dbReference type="EMBL" id="CP014205">
    <property type="protein sequence ID" value="AUG97626.1"/>
    <property type="molecule type" value="Genomic_DNA"/>
</dbReference>
<reference evidence="2" key="1">
    <citation type="submission" date="2017-12" db="EMBL/GenBank/DDBJ databases">
        <title>Pseudomonas sp. MS586 complete sequence.</title>
        <authorList>
            <person name="Lu S."/>
            <person name="Deng P."/>
        </authorList>
    </citation>
    <scope>NUCLEOTIDE SEQUENCE</scope>
    <source>
        <strain evidence="2">MS586</strain>
    </source>
</reference>
<accession>A0ABM6QI80</accession>
<evidence type="ECO:0000313" key="2">
    <source>
        <dbReference type="EMBL" id="AUG97626.1"/>
    </source>
</evidence>
<feature type="region of interest" description="Disordered" evidence="1">
    <location>
        <begin position="25"/>
        <end position="72"/>
    </location>
</feature>
<dbReference type="Proteomes" id="UP000075187">
    <property type="component" value="Chromosome"/>
</dbReference>
<keyword evidence="3" id="KW-1185">Reference proteome</keyword>
<evidence type="ECO:0000256" key="1">
    <source>
        <dbReference type="SAM" id="MobiDB-lite"/>
    </source>
</evidence>
<feature type="compositionally biased region" description="Basic and acidic residues" evidence="1">
    <location>
        <begin position="36"/>
        <end position="57"/>
    </location>
</feature>
<protein>
    <submittedName>
        <fullName evidence="2">Uncharacterized protein</fullName>
    </submittedName>
</protein>
<evidence type="ECO:0000313" key="3">
    <source>
        <dbReference type="Proteomes" id="UP000075187"/>
    </source>
</evidence>
<proteinExistence type="predicted"/>